<dbReference type="GO" id="GO:0016020">
    <property type="term" value="C:membrane"/>
    <property type="evidence" value="ECO:0007669"/>
    <property type="project" value="InterPro"/>
</dbReference>
<dbReference type="InterPro" id="IPR050768">
    <property type="entry name" value="UPF0353/GerABKA_families"/>
</dbReference>
<dbReference type="PANTHER" id="PTHR22550:SF5">
    <property type="entry name" value="LEUCINE ZIPPER PROTEIN 4"/>
    <property type="match status" value="1"/>
</dbReference>
<dbReference type="InterPro" id="IPR004995">
    <property type="entry name" value="Spore_Ger"/>
</dbReference>
<dbReference type="PIRSF" id="PIRSF005690">
    <property type="entry name" value="GerBA"/>
    <property type="match status" value="1"/>
</dbReference>
<feature type="transmembrane region" description="Helical" evidence="3">
    <location>
        <begin position="386"/>
        <end position="408"/>
    </location>
</feature>
<proteinExistence type="inferred from homology"/>
<evidence type="ECO:0000256" key="3">
    <source>
        <dbReference type="SAM" id="Phobius"/>
    </source>
</evidence>
<keyword evidence="5" id="KW-1185">Reference proteome</keyword>
<dbReference type="EMBL" id="MYFO01000010">
    <property type="protein sequence ID" value="TFE88314.1"/>
    <property type="molecule type" value="Genomic_DNA"/>
</dbReference>
<dbReference type="Proteomes" id="UP000298246">
    <property type="component" value="Unassembled WGS sequence"/>
</dbReference>
<dbReference type="OrthoDB" id="1726708at2"/>
<evidence type="ECO:0000256" key="2">
    <source>
        <dbReference type="ARBA" id="ARBA00023136"/>
    </source>
</evidence>
<dbReference type="GO" id="GO:0009847">
    <property type="term" value="P:spore germination"/>
    <property type="evidence" value="ECO:0007669"/>
    <property type="project" value="InterPro"/>
</dbReference>
<feature type="transmembrane region" description="Helical" evidence="3">
    <location>
        <begin position="251"/>
        <end position="272"/>
    </location>
</feature>
<evidence type="ECO:0000313" key="5">
    <source>
        <dbReference type="Proteomes" id="UP000298246"/>
    </source>
</evidence>
<dbReference type="PANTHER" id="PTHR22550">
    <property type="entry name" value="SPORE GERMINATION PROTEIN"/>
    <property type="match status" value="1"/>
</dbReference>
<feature type="transmembrane region" description="Helical" evidence="3">
    <location>
        <begin position="293"/>
        <end position="312"/>
    </location>
</feature>
<accession>A0A4Y8Q341</accession>
<gene>
    <name evidence="4" type="ORF">B5M42_10345</name>
</gene>
<reference evidence="4 5" key="1">
    <citation type="submission" date="2017-03" db="EMBL/GenBank/DDBJ databases">
        <title>Isolation of Levoglucosan Utilizing Bacteria.</title>
        <authorList>
            <person name="Arya A.S."/>
        </authorList>
    </citation>
    <scope>NUCLEOTIDE SEQUENCE [LARGE SCALE GENOMIC DNA]</scope>
    <source>
        <strain evidence="4 5">MEC069</strain>
    </source>
</reference>
<protein>
    <submittedName>
        <fullName evidence="4">Uncharacterized protein</fullName>
    </submittedName>
</protein>
<keyword evidence="3" id="KW-1133">Transmembrane helix</keyword>
<keyword evidence="3" id="KW-0812">Transmembrane</keyword>
<dbReference type="AlphaFoldDB" id="A0A4Y8Q341"/>
<comment type="caution">
    <text evidence="4">The sequence shown here is derived from an EMBL/GenBank/DDBJ whole genome shotgun (WGS) entry which is preliminary data.</text>
</comment>
<sequence>MLSHKILRIRLTAVRRTSTMDNTREVAEFLNIKFSGYSGFVWQELEAPQAHARIGYLQGMCSGQKLHELILSPFSKMESPDQFTAYLQALPFLKPYQTLTQTMESVARGYAVLLYDGRVLLLDLRTELNNSISEANVENVVQGPKNGLSEDLNTNLFLVRSRYPQPSLQIESLTAGTVSQTPIAIVYDANLADPQVLDALRRTLKEIKAPMIQAANQLELHLNRKNRSLLPTMMVTERPDRIAFNLSQGKIIVVLHGTPFALIVPVVFYDFFTSMEDLTQAYWVGRFLLTVRYIGLAINLTLASVYVAIASYNPDFLRVQLTLSIAGSRASVPYPSYIEVLFMLVMMELLTEASIRLPKSIGSTATTVGGLILGQAATQAGLVSNIMIIIVAAVAISNFVVPLAAMGFSLRVLKYILLIITTLSGLTGLIIGTAALLSYLATLESFGQKYFRLYMAKPASSPRSG</sequence>
<keyword evidence="2 3" id="KW-0472">Membrane</keyword>
<evidence type="ECO:0000313" key="4">
    <source>
        <dbReference type="EMBL" id="TFE88314.1"/>
    </source>
</evidence>
<comment type="similarity">
    <text evidence="1">Belongs to the GerABKA family.</text>
</comment>
<feature type="transmembrane region" description="Helical" evidence="3">
    <location>
        <begin position="415"/>
        <end position="441"/>
    </location>
</feature>
<evidence type="ECO:0000256" key="1">
    <source>
        <dbReference type="ARBA" id="ARBA00005278"/>
    </source>
</evidence>
<name>A0A4Y8Q341_9BACL</name>
<organism evidence="4 5">
    <name type="scientific">Paenibacillus athensensis</name>
    <dbReference type="NCBI Taxonomy" id="1967502"/>
    <lineage>
        <taxon>Bacteria</taxon>
        <taxon>Bacillati</taxon>
        <taxon>Bacillota</taxon>
        <taxon>Bacilli</taxon>
        <taxon>Bacillales</taxon>
        <taxon>Paenibacillaceae</taxon>
        <taxon>Paenibacillus</taxon>
    </lineage>
</organism>
<dbReference type="Pfam" id="PF03323">
    <property type="entry name" value="GerA"/>
    <property type="match status" value="1"/>
</dbReference>